<dbReference type="AlphaFoldDB" id="A0A401GM12"/>
<evidence type="ECO:0000313" key="2">
    <source>
        <dbReference type="Proteomes" id="UP000287166"/>
    </source>
</evidence>
<sequence>MIATYIYAITMTCGIEIVGGTRAGTTPCLRTQIKEYHFNYTSRGAHPSTAAGLHAEKRAARGTG</sequence>
<reference evidence="1 2" key="1">
    <citation type="journal article" date="2018" name="Sci. Rep.">
        <title>Genome sequence of the cauliflower mushroom Sparassis crispa (Hanabiratake) and its association with beneficial usage.</title>
        <authorList>
            <person name="Kiyama R."/>
            <person name="Furutani Y."/>
            <person name="Kawaguchi K."/>
            <person name="Nakanishi T."/>
        </authorList>
    </citation>
    <scope>NUCLEOTIDE SEQUENCE [LARGE SCALE GENOMIC DNA]</scope>
</reference>
<dbReference type="RefSeq" id="XP_027614166.1">
    <property type="nucleotide sequence ID" value="XM_027758365.1"/>
</dbReference>
<name>A0A401GM12_9APHY</name>
<dbReference type="InParanoid" id="A0A401GM12"/>
<gene>
    <name evidence="1" type="ORF">SCP_0503010</name>
</gene>
<accession>A0A401GM12</accession>
<dbReference type="Proteomes" id="UP000287166">
    <property type="component" value="Unassembled WGS sequence"/>
</dbReference>
<dbReference type="GeneID" id="38780170"/>
<dbReference type="EMBL" id="BFAD01000005">
    <property type="protein sequence ID" value="GBE83253.1"/>
    <property type="molecule type" value="Genomic_DNA"/>
</dbReference>
<proteinExistence type="predicted"/>
<keyword evidence="2" id="KW-1185">Reference proteome</keyword>
<evidence type="ECO:0000313" key="1">
    <source>
        <dbReference type="EMBL" id="GBE83253.1"/>
    </source>
</evidence>
<protein>
    <submittedName>
        <fullName evidence="1">Uncharacterized protein</fullName>
    </submittedName>
</protein>
<organism evidence="1 2">
    <name type="scientific">Sparassis crispa</name>
    <dbReference type="NCBI Taxonomy" id="139825"/>
    <lineage>
        <taxon>Eukaryota</taxon>
        <taxon>Fungi</taxon>
        <taxon>Dikarya</taxon>
        <taxon>Basidiomycota</taxon>
        <taxon>Agaricomycotina</taxon>
        <taxon>Agaricomycetes</taxon>
        <taxon>Polyporales</taxon>
        <taxon>Sparassidaceae</taxon>
        <taxon>Sparassis</taxon>
    </lineage>
</organism>
<comment type="caution">
    <text evidence="1">The sequence shown here is derived from an EMBL/GenBank/DDBJ whole genome shotgun (WGS) entry which is preliminary data.</text>
</comment>